<evidence type="ECO:0000256" key="2">
    <source>
        <dbReference type="ARBA" id="ARBA00022723"/>
    </source>
</evidence>
<keyword evidence="1" id="KW-0349">Heme</keyword>
<evidence type="ECO:0000313" key="4">
    <source>
        <dbReference type="EMBL" id="MFD1202606.1"/>
    </source>
</evidence>
<dbReference type="CDD" id="cd19165">
    <property type="entry name" value="HemeO"/>
    <property type="match status" value="1"/>
</dbReference>
<sequence>MSASDHRDPAGSLSARLREVSFGGHGGGKNWSGDGPGQQDPRFAKAYMRGGLNREGIAAQAAQHFLMYEALERAAELHHERLGDSFEFWLPELHRLPRLTADLEHWIGSSWQTLVRERYNTAGIAAYVDRLNAVASTSLPLFVAHHYTRYLADLSGGLMIARAFRESYGMEGDTGTRFYTFDEISDPKAYKAAYRERLDNAGFSAAEQAEIAREVALAYDLNNNAAADLERRYKEYAA</sequence>
<evidence type="ECO:0000313" key="5">
    <source>
        <dbReference type="Proteomes" id="UP001597181"/>
    </source>
</evidence>
<comment type="caution">
    <text evidence="4">The sequence shown here is derived from an EMBL/GenBank/DDBJ whole genome shotgun (WGS) entry which is preliminary data.</text>
</comment>
<dbReference type="EMBL" id="JBHTLY010000005">
    <property type="protein sequence ID" value="MFD1202606.1"/>
    <property type="molecule type" value="Genomic_DNA"/>
</dbReference>
<dbReference type="InterPro" id="IPR002051">
    <property type="entry name" value="Haem_Oase"/>
</dbReference>
<protein>
    <submittedName>
        <fullName evidence="4">Heme oxygenase (Biliverdin-producing)</fullName>
    </submittedName>
</protein>
<dbReference type="PANTHER" id="PTHR10720">
    <property type="entry name" value="HEME OXYGENASE"/>
    <property type="match status" value="1"/>
</dbReference>
<keyword evidence="5" id="KW-1185">Reference proteome</keyword>
<dbReference type="PIRSF" id="PIRSF000343">
    <property type="entry name" value="Haem_Oase"/>
    <property type="match status" value="1"/>
</dbReference>
<proteinExistence type="predicted"/>
<dbReference type="PRINTS" id="PR00088">
    <property type="entry name" value="HAEMOXYGNASE"/>
</dbReference>
<dbReference type="PANTHER" id="PTHR10720:SF0">
    <property type="entry name" value="HEME OXYGENASE"/>
    <property type="match status" value="1"/>
</dbReference>
<gene>
    <name evidence="4" type="ORF">ACFQ3U_11955</name>
</gene>
<keyword evidence="2" id="KW-0479">Metal-binding</keyword>
<dbReference type="Pfam" id="PF01126">
    <property type="entry name" value="Heme_oxygenase"/>
    <property type="match status" value="1"/>
</dbReference>
<dbReference type="InterPro" id="IPR016053">
    <property type="entry name" value="Haem_Oase-like"/>
</dbReference>
<name>A0ABW3TPE4_9MICO</name>
<evidence type="ECO:0000256" key="3">
    <source>
        <dbReference type="ARBA" id="ARBA00023004"/>
    </source>
</evidence>
<dbReference type="SUPFAM" id="SSF48613">
    <property type="entry name" value="Heme oxygenase-like"/>
    <property type="match status" value="1"/>
</dbReference>
<dbReference type="Gene3D" id="1.20.910.10">
    <property type="entry name" value="Heme oxygenase-like"/>
    <property type="match status" value="1"/>
</dbReference>
<dbReference type="InterPro" id="IPR016084">
    <property type="entry name" value="Haem_Oase-like_multi-hlx"/>
</dbReference>
<organism evidence="4 5">
    <name type="scientific">Leucobacter albus</name>
    <dbReference type="NCBI Taxonomy" id="272210"/>
    <lineage>
        <taxon>Bacteria</taxon>
        <taxon>Bacillati</taxon>
        <taxon>Actinomycetota</taxon>
        <taxon>Actinomycetes</taxon>
        <taxon>Micrococcales</taxon>
        <taxon>Microbacteriaceae</taxon>
        <taxon>Leucobacter</taxon>
    </lineage>
</organism>
<reference evidence="5" key="1">
    <citation type="journal article" date="2019" name="Int. J. Syst. Evol. Microbiol.">
        <title>The Global Catalogue of Microorganisms (GCM) 10K type strain sequencing project: providing services to taxonomists for standard genome sequencing and annotation.</title>
        <authorList>
            <consortium name="The Broad Institute Genomics Platform"/>
            <consortium name="The Broad Institute Genome Sequencing Center for Infectious Disease"/>
            <person name="Wu L."/>
            <person name="Ma J."/>
        </authorList>
    </citation>
    <scope>NUCLEOTIDE SEQUENCE [LARGE SCALE GENOMIC DNA]</scope>
    <source>
        <strain evidence="5">CCUG 50213</strain>
    </source>
</reference>
<evidence type="ECO:0000256" key="1">
    <source>
        <dbReference type="ARBA" id="ARBA00022617"/>
    </source>
</evidence>
<dbReference type="Proteomes" id="UP001597181">
    <property type="component" value="Unassembled WGS sequence"/>
</dbReference>
<dbReference type="RefSeq" id="WP_343960582.1">
    <property type="nucleotide sequence ID" value="NZ_BAAAKZ010000008.1"/>
</dbReference>
<keyword evidence="3" id="KW-0408">Iron</keyword>
<accession>A0ABW3TPE4</accession>